<feature type="coiled-coil region" evidence="1">
    <location>
        <begin position="54"/>
        <end position="95"/>
    </location>
</feature>
<dbReference type="AlphaFoldDB" id="A0A4Y2FEU2"/>
<protein>
    <submittedName>
        <fullName evidence="2">Uncharacterized protein</fullName>
    </submittedName>
</protein>
<name>A0A4Y2FEU2_ARAVE</name>
<accession>A0A4Y2FEU2</accession>
<gene>
    <name evidence="2" type="ORF">AVEN_40954_1</name>
</gene>
<sequence length="113" mass="13250">MQDIFYPLSLEYPQIELNVSEPENVEKKNEIFNRLCYLLGPPDDSQWMRVLTEVNIMKNQNKKLTLKEKEIECEILNLQSQLQRKDEEINVLKDGSNQAIKGLYKFGTTESLN</sequence>
<evidence type="ECO:0000256" key="1">
    <source>
        <dbReference type="SAM" id="Coils"/>
    </source>
</evidence>
<evidence type="ECO:0000313" key="3">
    <source>
        <dbReference type="Proteomes" id="UP000499080"/>
    </source>
</evidence>
<evidence type="ECO:0000313" key="2">
    <source>
        <dbReference type="EMBL" id="GBM38074.1"/>
    </source>
</evidence>
<dbReference type="EMBL" id="BGPR01000858">
    <property type="protein sequence ID" value="GBM38074.1"/>
    <property type="molecule type" value="Genomic_DNA"/>
</dbReference>
<keyword evidence="1" id="KW-0175">Coiled coil</keyword>
<comment type="caution">
    <text evidence="2">The sequence shown here is derived from an EMBL/GenBank/DDBJ whole genome shotgun (WGS) entry which is preliminary data.</text>
</comment>
<keyword evidence="3" id="KW-1185">Reference proteome</keyword>
<reference evidence="2 3" key="1">
    <citation type="journal article" date="2019" name="Sci. Rep.">
        <title>Orb-weaving spider Araneus ventricosus genome elucidates the spidroin gene catalogue.</title>
        <authorList>
            <person name="Kono N."/>
            <person name="Nakamura H."/>
            <person name="Ohtoshi R."/>
            <person name="Moran D.A.P."/>
            <person name="Shinohara A."/>
            <person name="Yoshida Y."/>
            <person name="Fujiwara M."/>
            <person name="Mori M."/>
            <person name="Tomita M."/>
            <person name="Arakawa K."/>
        </authorList>
    </citation>
    <scope>NUCLEOTIDE SEQUENCE [LARGE SCALE GENOMIC DNA]</scope>
</reference>
<organism evidence="2 3">
    <name type="scientific">Araneus ventricosus</name>
    <name type="common">Orbweaver spider</name>
    <name type="synonym">Epeira ventricosa</name>
    <dbReference type="NCBI Taxonomy" id="182803"/>
    <lineage>
        <taxon>Eukaryota</taxon>
        <taxon>Metazoa</taxon>
        <taxon>Ecdysozoa</taxon>
        <taxon>Arthropoda</taxon>
        <taxon>Chelicerata</taxon>
        <taxon>Arachnida</taxon>
        <taxon>Araneae</taxon>
        <taxon>Araneomorphae</taxon>
        <taxon>Entelegynae</taxon>
        <taxon>Araneoidea</taxon>
        <taxon>Araneidae</taxon>
        <taxon>Araneus</taxon>
    </lineage>
</organism>
<proteinExistence type="predicted"/>
<dbReference type="Proteomes" id="UP000499080">
    <property type="component" value="Unassembled WGS sequence"/>
</dbReference>